<dbReference type="CDD" id="cd13128">
    <property type="entry name" value="MATE_Wzx_like"/>
    <property type="match status" value="1"/>
</dbReference>
<comment type="subcellular location">
    <subcellularLocation>
        <location evidence="1">Cell membrane</location>
        <topology evidence="1">Multi-pass membrane protein</topology>
    </subcellularLocation>
</comment>
<keyword evidence="8" id="KW-1185">Reference proteome</keyword>
<evidence type="ECO:0000256" key="6">
    <source>
        <dbReference type="SAM" id="Phobius"/>
    </source>
</evidence>
<dbReference type="Proteomes" id="UP000603641">
    <property type="component" value="Unassembled WGS sequence"/>
</dbReference>
<feature type="transmembrane region" description="Helical" evidence="6">
    <location>
        <begin position="12"/>
        <end position="32"/>
    </location>
</feature>
<evidence type="ECO:0000256" key="1">
    <source>
        <dbReference type="ARBA" id="ARBA00004651"/>
    </source>
</evidence>
<proteinExistence type="predicted"/>
<feature type="transmembrane region" description="Helical" evidence="6">
    <location>
        <begin position="147"/>
        <end position="170"/>
    </location>
</feature>
<reference evidence="7 8" key="1">
    <citation type="submission" date="2020-08" db="EMBL/GenBank/DDBJ databases">
        <title>A Genomic Blueprint of the Chicken Gut Microbiome.</title>
        <authorList>
            <person name="Gilroy R."/>
            <person name="Ravi A."/>
            <person name="Getino M."/>
            <person name="Pursley I."/>
            <person name="Horton D.L."/>
            <person name="Alikhan N.-F."/>
            <person name="Baker D."/>
            <person name="Gharbi K."/>
            <person name="Hall N."/>
            <person name="Watson M."/>
            <person name="Adriaenssens E.M."/>
            <person name="Foster-Nyarko E."/>
            <person name="Jarju S."/>
            <person name="Secka A."/>
            <person name="Antonio M."/>
            <person name="Oren A."/>
            <person name="Chaudhuri R."/>
            <person name="La Ragione R.M."/>
            <person name="Hildebrand F."/>
            <person name="Pallen M.J."/>
        </authorList>
    </citation>
    <scope>NUCLEOTIDE SEQUENCE [LARGE SCALE GENOMIC DNA]</scope>
    <source>
        <strain evidence="7 8">Sa2CUA10</strain>
    </source>
</reference>
<keyword evidence="2" id="KW-1003">Cell membrane</keyword>
<keyword evidence="5 6" id="KW-0472">Membrane</keyword>
<dbReference type="RefSeq" id="WP_191752554.1">
    <property type="nucleotide sequence ID" value="NZ_JACSQM010000001.1"/>
</dbReference>
<accession>A0ABR8SI63</accession>
<dbReference type="Pfam" id="PF01943">
    <property type="entry name" value="Polysacc_synt"/>
    <property type="match status" value="1"/>
</dbReference>
<dbReference type="PANTHER" id="PTHR30250:SF11">
    <property type="entry name" value="O-ANTIGEN TRANSPORTER-RELATED"/>
    <property type="match status" value="1"/>
</dbReference>
<feature type="transmembrane region" description="Helical" evidence="6">
    <location>
        <begin position="387"/>
        <end position="408"/>
    </location>
</feature>
<dbReference type="EMBL" id="JACSQM010000001">
    <property type="protein sequence ID" value="MBD7963167.1"/>
    <property type="molecule type" value="Genomic_DNA"/>
</dbReference>
<dbReference type="InterPro" id="IPR002797">
    <property type="entry name" value="Polysacc_synth"/>
</dbReference>
<dbReference type="InterPro" id="IPR050833">
    <property type="entry name" value="Poly_Biosynth_Transport"/>
</dbReference>
<feature type="transmembrane region" description="Helical" evidence="6">
    <location>
        <begin position="332"/>
        <end position="350"/>
    </location>
</feature>
<keyword evidence="3 6" id="KW-0812">Transmembrane</keyword>
<dbReference type="PANTHER" id="PTHR30250">
    <property type="entry name" value="PST FAMILY PREDICTED COLANIC ACID TRANSPORTER"/>
    <property type="match status" value="1"/>
</dbReference>
<protein>
    <submittedName>
        <fullName evidence="7">Flippase</fullName>
    </submittedName>
</protein>
<evidence type="ECO:0000256" key="5">
    <source>
        <dbReference type="ARBA" id="ARBA00023136"/>
    </source>
</evidence>
<feature type="transmembrane region" description="Helical" evidence="6">
    <location>
        <begin position="176"/>
        <end position="197"/>
    </location>
</feature>
<comment type="caution">
    <text evidence="7">The sequence shown here is derived from an EMBL/GenBank/DDBJ whole genome shotgun (WGS) entry which is preliminary data.</text>
</comment>
<evidence type="ECO:0000256" key="4">
    <source>
        <dbReference type="ARBA" id="ARBA00022989"/>
    </source>
</evidence>
<sequence length="441" mass="49796">MSTDRSFIKNSFITFTRQISNIVIGMLLLSVLGKYLGDEGFGDYTLLTLFPTVLLTFLTLGVNTSTIYFVSRKEVDLNTVFNNNIIIGTLLSIISVFVGLVAVIFFSEQLFKDTPLSLVYLSLLAVPFLFLREYFQTVFQGLQDFKAFNTLMVQNQLSILSFAVIFVIFLDYGLKGALSAFILGNAITVITMIYKLVRHHSVSFKWNSFSWEYFKKSVNYGLKAHVSNFASFLNYRTVVFILGYFSTGNAAVGRYSAAMNLGERLSIFAVSFSSVLYPKISSTNSEEDRNRITSIVSRNVFLITIIMAMVAFVLSDFIVYTIFNKSFTETPLLLKIMLPGFALLAVEKVLSNDIAGRGKPELNMWLSIYNVIFNVILNLFMVPAFGVIGAAISTTITYFFSFILKIIIFKRLTGEGYLNFLLVKKSDFLIYKTLLQKLRAR</sequence>
<feature type="transmembrane region" description="Helical" evidence="6">
    <location>
        <begin position="81"/>
        <end position="106"/>
    </location>
</feature>
<organism evidence="7 8">
    <name type="scientific">Fictibacillus norfolkensis</name>
    <dbReference type="NCBI Taxonomy" id="2762233"/>
    <lineage>
        <taxon>Bacteria</taxon>
        <taxon>Bacillati</taxon>
        <taxon>Bacillota</taxon>
        <taxon>Bacilli</taxon>
        <taxon>Bacillales</taxon>
        <taxon>Fictibacillaceae</taxon>
        <taxon>Fictibacillus</taxon>
    </lineage>
</organism>
<evidence type="ECO:0000313" key="8">
    <source>
        <dbReference type="Proteomes" id="UP000603641"/>
    </source>
</evidence>
<feature type="transmembrane region" description="Helical" evidence="6">
    <location>
        <begin position="362"/>
        <end position="381"/>
    </location>
</feature>
<feature type="transmembrane region" description="Helical" evidence="6">
    <location>
        <begin position="44"/>
        <end position="69"/>
    </location>
</feature>
<feature type="transmembrane region" description="Helical" evidence="6">
    <location>
        <begin position="118"/>
        <end position="135"/>
    </location>
</feature>
<evidence type="ECO:0000256" key="3">
    <source>
        <dbReference type="ARBA" id="ARBA00022692"/>
    </source>
</evidence>
<evidence type="ECO:0000313" key="7">
    <source>
        <dbReference type="EMBL" id="MBD7963167.1"/>
    </source>
</evidence>
<evidence type="ECO:0000256" key="2">
    <source>
        <dbReference type="ARBA" id="ARBA00022475"/>
    </source>
</evidence>
<feature type="transmembrane region" description="Helical" evidence="6">
    <location>
        <begin position="299"/>
        <end position="320"/>
    </location>
</feature>
<keyword evidence="4 6" id="KW-1133">Transmembrane helix</keyword>
<gene>
    <name evidence="7" type="ORF">H9648_03795</name>
</gene>
<name>A0ABR8SI63_9BACL</name>